<organism evidence="2 3">
    <name type="scientific">Nannocystis pusilla</name>
    <dbReference type="NCBI Taxonomy" id="889268"/>
    <lineage>
        <taxon>Bacteria</taxon>
        <taxon>Pseudomonadati</taxon>
        <taxon>Myxococcota</taxon>
        <taxon>Polyangia</taxon>
        <taxon>Nannocystales</taxon>
        <taxon>Nannocystaceae</taxon>
        <taxon>Nannocystis</taxon>
    </lineage>
</organism>
<sequence length="196" mass="20823">MGAVRLHPSAALLYAPLLCAPLLFACGESKPGAQSKSIAAAFETQSDPAESAKQAGEDMRRLKEKVEADRAKAIEADIDKAATVPASLPADIKTACAEMRAAYDAFVGHRLGGDMAEAEKWAVMKGVDLDPAQEFCVAQNNLRFAACQTHAFREAAPGVARERAQELIDACARKTGAPTRAELKEAERAGKTLRPS</sequence>
<evidence type="ECO:0000313" key="3">
    <source>
        <dbReference type="Proteomes" id="UP001150924"/>
    </source>
</evidence>
<proteinExistence type="predicted"/>
<dbReference type="Proteomes" id="UP001150924">
    <property type="component" value="Unassembled WGS sequence"/>
</dbReference>
<gene>
    <name evidence="2" type="ORF">OV079_11400</name>
</gene>
<keyword evidence="3" id="KW-1185">Reference proteome</keyword>
<protein>
    <recommendedName>
        <fullName evidence="4">Lipoprotein</fullName>
    </recommendedName>
</protein>
<dbReference type="EMBL" id="JAPNKE010000002">
    <property type="protein sequence ID" value="MCY1006156.1"/>
    <property type="molecule type" value="Genomic_DNA"/>
</dbReference>
<name>A0A9X3ETA5_9BACT</name>
<reference evidence="2" key="1">
    <citation type="submission" date="2022-11" db="EMBL/GenBank/DDBJ databases">
        <title>Minimal conservation of predation-associated metabolite biosynthetic gene clusters underscores biosynthetic potential of Myxococcota including descriptions for ten novel species: Archangium lansinium sp. nov., Myxococcus landrumus sp. nov., Nannocystis bai.</title>
        <authorList>
            <person name="Ahearne A."/>
            <person name="Stevens C."/>
            <person name="Phillips K."/>
        </authorList>
    </citation>
    <scope>NUCLEOTIDE SEQUENCE</scope>
    <source>
        <strain evidence="2">Na p29</strain>
    </source>
</reference>
<dbReference type="RefSeq" id="WP_267768196.1">
    <property type="nucleotide sequence ID" value="NZ_JAPNKE010000002.1"/>
</dbReference>
<feature type="chain" id="PRO_5040818182" description="Lipoprotein" evidence="1">
    <location>
        <begin position="26"/>
        <end position="196"/>
    </location>
</feature>
<evidence type="ECO:0000256" key="1">
    <source>
        <dbReference type="SAM" id="SignalP"/>
    </source>
</evidence>
<keyword evidence="1" id="KW-0732">Signal</keyword>
<comment type="caution">
    <text evidence="2">The sequence shown here is derived from an EMBL/GenBank/DDBJ whole genome shotgun (WGS) entry which is preliminary data.</text>
</comment>
<dbReference type="PROSITE" id="PS51257">
    <property type="entry name" value="PROKAR_LIPOPROTEIN"/>
    <property type="match status" value="1"/>
</dbReference>
<evidence type="ECO:0008006" key="4">
    <source>
        <dbReference type="Google" id="ProtNLM"/>
    </source>
</evidence>
<dbReference type="AlphaFoldDB" id="A0A9X3ETA5"/>
<evidence type="ECO:0000313" key="2">
    <source>
        <dbReference type="EMBL" id="MCY1006156.1"/>
    </source>
</evidence>
<accession>A0A9X3ETA5</accession>
<feature type="signal peptide" evidence="1">
    <location>
        <begin position="1"/>
        <end position="25"/>
    </location>
</feature>